<organism evidence="1 2">
    <name type="scientific">Aspergillus pseudotamarii</name>
    <dbReference type="NCBI Taxonomy" id="132259"/>
    <lineage>
        <taxon>Eukaryota</taxon>
        <taxon>Fungi</taxon>
        <taxon>Dikarya</taxon>
        <taxon>Ascomycota</taxon>
        <taxon>Pezizomycotina</taxon>
        <taxon>Eurotiomycetes</taxon>
        <taxon>Eurotiomycetidae</taxon>
        <taxon>Eurotiales</taxon>
        <taxon>Aspergillaceae</taxon>
        <taxon>Aspergillus</taxon>
        <taxon>Aspergillus subgen. Circumdati</taxon>
    </lineage>
</organism>
<dbReference type="AlphaFoldDB" id="A0A5N6T912"/>
<name>A0A5N6T912_ASPPS</name>
<dbReference type="Proteomes" id="UP000325672">
    <property type="component" value="Unassembled WGS sequence"/>
</dbReference>
<gene>
    <name evidence="1" type="ORF">BDV38DRAFT_93208</name>
</gene>
<proteinExistence type="predicted"/>
<dbReference type="EMBL" id="ML743553">
    <property type="protein sequence ID" value="KAE8142770.1"/>
    <property type="molecule type" value="Genomic_DNA"/>
</dbReference>
<evidence type="ECO:0000313" key="2">
    <source>
        <dbReference type="Proteomes" id="UP000325672"/>
    </source>
</evidence>
<dbReference type="OrthoDB" id="408631at2759"/>
<keyword evidence="2" id="KW-1185">Reference proteome</keyword>
<dbReference type="RefSeq" id="XP_031918833.1">
    <property type="nucleotide sequence ID" value="XM_032064145.1"/>
</dbReference>
<evidence type="ECO:0000313" key="1">
    <source>
        <dbReference type="EMBL" id="KAE8142770.1"/>
    </source>
</evidence>
<reference evidence="1 2" key="1">
    <citation type="submission" date="2019-04" db="EMBL/GenBank/DDBJ databases">
        <title>Friends and foes A comparative genomics study of 23 Aspergillus species from section Flavi.</title>
        <authorList>
            <consortium name="DOE Joint Genome Institute"/>
            <person name="Kjaerbolling I."/>
            <person name="Vesth T."/>
            <person name="Frisvad J.C."/>
            <person name="Nybo J.L."/>
            <person name="Theobald S."/>
            <person name="Kildgaard S."/>
            <person name="Isbrandt T."/>
            <person name="Kuo A."/>
            <person name="Sato A."/>
            <person name="Lyhne E.K."/>
            <person name="Kogle M.E."/>
            <person name="Wiebenga A."/>
            <person name="Kun R.S."/>
            <person name="Lubbers R.J."/>
            <person name="Makela M.R."/>
            <person name="Barry K."/>
            <person name="Chovatia M."/>
            <person name="Clum A."/>
            <person name="Daum C."/>
            <person name="Haridas S."/>
            <person name="He G."/>
            <person name="LaButti K."/>
            <person name="Lipzen A."/>
            <person name="Mondo S."/>
            <person name="Riley R."/>
            <person name="Salamov A."/>
            <person name="Simmons B.A."/>
            <person name="Magnuson J.K."/>
            <person name="Henrissat B."/>
            <person name="Mortensen U.H."/>
            <person name="Larsen T.O."/>
            <person name="Devries R.P."/>
            <person name="Grigoriev I.V."/>
            <person name="Machida M."/>
            <person name="Baker S.E."/>
            <person name="Andersen M.R."/>
        </authorList>
    </citation>
    <scope>NUCLEOTIDE SEQUENCE [LARGE SCALE GENOMIC DNA]</scope>
    <source>
        <strain evidence="1 2">CBS 117625</strain>
    </source>
</reference>
<protein>
    <submittedName>
        <fullName evidence="1">Uncharacterized protein</fullName>
    </submittedName>
</protein>
<accession>A0A5N6T912</accession>
<sequence length="97" mass="11477">MPEWFFFLTYPQVDLRLSPWRKLKPAKYLDKDPLTFVLPLMDAYAGSEREKYRESPILHPIPADIESLPRNMLFITRVWTSGHVPRSRLPESEAYRG</sequence>
<dbReference type="GeneID" id="43648355"/>